<evidence type="ECO:0000313" key="2">
    <source>
        <dbReference type="EMBL" id="ABR54854.1"/>
    </source>
</evidence>
<protein>
    <submittedName>
        <fullName evidence="2">Helix-turn-helix domain protein</fullName>
    </submittedName>
</protein>
<dbReference type="GeneID" id="5325963"/>
<dbReference type="Proteomes" id="UP000001107">
    <property type="component" value="Chromosome"/>
</dbReference>
<proteinExistence type="predicted"/>
<keyword evidence="3" id="KW-1185">Reference proteome</keyword>
<reference evidence="2" key="1">
    <citation type="submission" date="2007-06" db="EMBL/GenBank/DDBJ databases">
        <title>Complete sequence of Methanococcus vannielii SB.</title>
        <authorList>
            <consortium name="US DOE Joint Genome Institute"/>
            <person name="Copeland A."/>
            <person name="Lucas S."/>
            <person name="Lapidus A."/>
            <person name="Barry K."/>
            <person name="Glavina del Rio T."/>
            <person name="Dalin E."/>
            <person name="Tice H."/>
            <person name="Pitluck S."/>
            <person name="Chain P."/>
            <person name="Malfatti S."/>
            <person name="Shin M."/>
            <person name="Vergez L."/>
            <person name="Schmutz J."/>
            <person name="Larimer F."/>
            <person name="Land M."/>
            <person name="Hauser L."/>
            <person name="Kyrpides N."/>
            <person name="Anderson I."/>
            <person name="Sieprawska-Lupa M."/>
            <person name="Whitman W.B."/>
            <person name="Richardson P."/>
        </authorList>
    </citation>
    <scope>NUCLEOTIDE SEQUENCE [LARGE SCALE GENOMIC DNA]</scope>
    <source>
        <strain evidence="2">SB</strain>
    </source>
</reference>
<name>A6UQT2_METVS</name>
<dbReference type="InterPro" id="IPR058562">
    <property type="entry name" value="MJ0586_N"/>
</dbReference>
<evidence type="ECO:0000313" key="3">
    <source>
        <dbReference type="Proteomes" id="UP000001107"/>
    </source>
</evidence>
<feature type="domain" description="HTH cro/C1-type" evidence="1">
    <location>
        <begin position="80"/>
        <end position="134"/>
    </location>
</feature>
<dbReference type="Gene3D" id="1.10.260.40">
    <property type="entry name" value="lambda repressor-like DNA-binding domains"/>
    <property type="match status" value="1"/>
</dbReference>
<dbReference type="InterPro" id="IPR010982">
    <property type="entry name" value="Lambda_DNA-bd_dom_sf"/>
</dbReference>
<organism evidence="2 3">
    <name type="scientific">Methanococcus vannielii (strain ATCC 35089 / DSM 1224 / JCM 13029 / OCM 148 / SB)</name>
    <dbReference type="NCBI Taxonomy" id="406327"/>
    <lineage>
        <taxon>Archaea</taxon>
        <taxon>Methanobacteriati</taxon>
        <taxon>Methanobacteriota</taxon>
        <taxon>Methanomada group</taxon>
        <taxon>Methanococci</taxon>
        <taxon>Methanococcales</taxon>
        <taxon>Methanococcaceae</taxon>
        <taxon>Methanococcus</taxon>
    </lineage>
</organism>
<gene>
    <name evidence="2" type="ordered locus">Mevan_0951</name>
</gene>
<dbReference type="NCBIfam" id="TIGR00270">
    <property type="entry name" value="multiprotein bridging factor aMBF1"/>
    <property type="match status" value="1"/>
</dbReference>
<evidence type="ECO:0000259" key="1">
    <source>
        <dbReference type="PROSITE" id="PS50943"/>
    </source>
</evidence>
<dbReference type="KEGG" id="mvn:Mevan_0951"/>
<dbReference type="InterPro" id="IPR004451">
    <property type="entry name" value="MJ0586"/>
</dbReference>
<dbReference type="InterPro" id="IPR001387">
    <property type="entry name" value="Cro/C1-type_HTH"/>
</dbReference>
<dbReference type="Pfam" id="PF01381">
    <property type="entry name" value="HTH_3"/>
    <property type="match status" value="1"/>
</dbReference>
<dbReference type="HOGENOM" id="CLU_130237_0_0_2"/>
<dbReference type="eggNOG" id="arCOG01863">
    <property type="taxonomic scope" value="Archaea"/>
</dbReference>
<dbReference type="EMBL" id="CP000742">
    <property type="protein sequence ID" value="ABR54854.1"/>
    <property type="molecule type" value="Genomic_DNA"/>
</dbReference>
<dbReference type="PROSITE" id="PS50943">
    <property type="entry name" value="HTH_CROC1"/>
    <property type="match status" value="1"/>
</dbReference>
<dbReference type="SUPFAM" id="SSF47413">
    <property type="entry name" value="lambda repressor-like DNA-binding domains"/>
    <property type="match status" value="1"/>
</dbReference>
<dbReference type="OrthoDB" id="11138at2157"/>
<dbReference type="SMART" id="SM00530">
    <property type="entry name" value="HTH_XRE"/>
    <property type="match status" value="1"/>
</dbReference>
<accession>A6UQT2</accession>
<dbReference type="CDD" id="cd00093">
    <property type="entry name" value="HTH_XRE"/>
    <property type="match status" value="1"/>
</dbReference>
<dbReference type="Pfam" id="PF26602">
    <property type="entry name" value="HVO_2718_N"/>
    <property type="match status" value="1"/>
</dbReference>
<dbReference type="STRING" id="406327.Mevan_0951"/>
<dbReference type="RefSeq" id="WP_012065783.1">
    <property type="nucleotide sequence ID" value="NC_009634.1"/>
</dbReference>
<dbReference type="AlphaFoldDB" id="A6UQT2"/>
<dbReference type="GO" id="GO:0003677">
    <property type="term" value="F:DNA binding"/>
    <property type="evidence" value="ECO:0007669"/>
    <property type="project" value="InterPro"/>
</dbReference>
<sequence>MQCELCGKEVKDIFKTRIEGVDMNVCETCAKFGITPKGYSRMPKAVFNVTSDKKEKTSKKPKKDMFDSLKTIVEDYGTLIREAREKRNMTLEGLARTAGIKESLLHKIERNEIEPEEKYVNILERELKISLYEEGTYNYESKDENADFTLGDFVKIKKR</sequence>